<name>B4Q3W7_DROSI</name>
<protein>
    <submittedName>
        <fullName evidence="1">GD21668</fullName>
    </submittedName>
</protein>
<organism evidence="1 2">
    <name type="scientific">Drosophila simulans</name>
    <name type="common">Fruit fly</name>
    <dbReference type="NCBI Taxonomy" id="7240"/>
    <lineage>
        <taxon>Eukaryota</taxon>
        <taxon>Metazoa</taxon>
        <taxon>Ecdysozoa</taxon>
        <taxon>Arthropoda</taxon>
        <taxon>Hexapoda</taxon>
        <taxon>Insecta</taxon>
        <taxon>Pterygota</taxon>
        <taxon>Neoptera</taxon>
        <taxon>Endopterygota</taxon>
        <taxon>Diptera</taxon>
        <taxon>Brachycera</taxon>
        <taxon>Muscomorpha</taxon>
        <taxon>Ephydroidea</taxon>
        <taxon>Drosophilidae</taxon>
        <taxon>Drosophila</taxon>
        <taxon>Sophophora</taxon>
    </lineage>
</organism>
<accession>B4Q3W7</accession>
<keyword evidence="2" id="KW-1185">Reference proteome</keyword>
<dbReference type="Proteomes" id="UP000000304">
    <property type="component" value="Chromosome 2L"/>
</dbReference>
<reference evidence="1 2" key="1">
    <citation type="journal article" date="2007" name="Nature">
        <title>Evolution of genes and genomes on the Drosophila phylogeny.</title>
        <authorList>
            <consortium name="Drosophila 12 Genomes Consortium"/>
            <person name="Clark A.G."/>
            <person name="Eisen M.B."/>
            <person name="Smith D.R."/>
            <person name="Bergman C.M."/>
            <person name="Oliver B."/>
            <person name="Markow T.A."/>
            <person name="Kaufman T.C."/>
            <person name="Kellis M."/>
            <person name="Gelbart W."/>
            <person name="Iyer V.N."/>
            <person name="Pollard D.A."/>
            <person name="Sackton T.B."/>
            <person name="Larracuente A.M."/>
            <person name="Singh N.D."/>
            <person name="Abad J.P."/>
            <person name="Abt D.N."/>
            <person name="Adryan B."/>
            <person name="Aguade M."/>
            <person name="Akashi H."/>
            <person name="Anderson W.W."/>
            <person name="Aquadro C.F."/>
            <person name="Ardell D.H."/>
            <person name="Arguello R."/>
            <person name="Artieri C.G."/>
            <person name="Barbash D.A."/>
            <person name="Barker D."/>
            <person name="Barsanti P."/>
            <person name="Batterham P."/>
            <person name="Batzoglou S."/>
            <person name="Begun D."/>
            <person name="Bhutkar A."/>
            <person name="Blanco E."/>
            <person name="Bosak S.A."/>
            <person name="Bradley R.K."/>
            <person name="Brand A.D."/>
            <person name="Brent M.R."/>
            <person name="Brooks A.N."/>
            <person name="Brown R.H."/>
            <person name="Butlin R.K."/>
            <person name="Caggese C."/>
            <person name="Calvi B.R."/>
            <person name="Bernardo de Carvalho A."/>
            <person name="Caspi A."/>
            <person name="Castrezana S."/>
            <person name="Celniker S.E."/>
            <person name="Chang J.L."/>
            <person name="Chapple C."/>
            <person name="Chatterji S."/>
            <person name="Chinwalla A."/>
            <person name="Civetta A."/>
            <person name="Clifton S.W."/>
            <person name="Comeron J.M."/>
            <person name="Costello J.C."/>
            <person name="Coyne J.A."/>
            <person name="Daub J."/>
            <person name="David R.G."/>
            <person name="Delcher A.L."/>
            <person name="Delehaunty K."/>
            <person name="Do C.B."/>
            <person name="Ebling H."/>
            <person name="Edwards K."/>
            <person name="Eickbush T."/>
            <person name="Evans J.D."/>
            <person name="Filipski A."/>
            <person name="Findeiss S."/>
            <person name="Freyhult E."/>
            <person name="Fulton L."/>
            <person name="Fulton R."/>
            <person name="Garcia A.C."/>
            <person name="Gardiner A."/>
            <person name="Garfield D.A."/>
            <person name="Garvin B.E."/>
            <person name="Gibson G."/>
            <person name="Gilbert D."/>
            <person name="Gnerre S."/>
            <person name="Godfrey J."/>
            <person name="Good R."/>
            <person name="Gotea V."/>
            <person name="Gravely B."/>
            <person name="Greenberg A.J."/>
            <person name="Griffiths-Jones S."/>
            <person name="Gross S."/>
            <person name="Guigo R."/>
            <person name="Gustafson E.A."/>
            <person name="Haerty W."/>
            <person name="Hahn M.W."/>
            <person name="Halligan D.L."/>
            <person name="Halpern A.L."/>
            <person name="Halter G.M."/>
            <person name="Han M.V."/>
            <person name="Heger A."/>
            <person name="Hillier L."/>
            <person name="Hinrichs A.S."/>
            <person name="Holmes I."/>
            <person name="Hoskins R.A."/>
            <person name="Hubisz M.J."/>
            <person name="Hultmark D."/>
            <person name="Huntley M.A."/>
            <person name="Jaffe D.B."/>
            <person name="Jagadeeshan S."/>
            <person name="Jeck W.R."/>
            <person name="Johnson J."/>
            <person name="Jones C.D."/>
            <person name="Jordan W.C."/>
            <person name="Karpen G.H."/>
            <person name="Kataoka E."/>
            <person name="Keightley P.D."/>
            <person name="Kheradpour P."/>
            <person name="Kirkness E.F."/>
            <person name="Koerich L.B."/>
            <person name="Kristiansen K."/>
            <person name="Kudrna D."/>
            <person name="Kulathinal R.J."/>
            <person name="Kumar S."/>
            <person name="Kwok R."/>
            <person name="Lander E."/>
            <person name="Langley C.H."/>
            <person name="Lapoint R."/>
            <person name="Lazzaro B.P."/>
            <person name="Lee S.J."/>
            <person name="Levesque L."/>
            <person name="Li R."/>
            <person name="Lin C.F."/>
            <person name="Lin M.F."/>
            <person name="Lindblad-Toh K."/>
            <person name="Llopart A."/>
            <person name="Long M."/>
            <person name="Low L."/>
            <person name="Lozovsky E."/>
            <person name="Lu J."/>
            <person name="Luo M."/>
            <person name="Machado C.A."/>
            <person name="Makalowski W."/>
            <person name="Marzo M."/>
            <person name="Matsuda M."/>
            <person name="Matzkin L."/>
            <person name="McAllister B."/>
            <person name="McBride C.S."/>
            <person name="McKernan B."/>
            <person name="McKernan K."/>
            <person name="Mendez-Lago M."/>
            <person name="Minx P."/>
            <person name="Mollenhauer M.U."/>
            <person name="Montooth K."/>
            <person name="Mount S.M."/>
            <person name="Mu X."/>
            <person name="Myers E."/>
            <person name="Negre B."/>
            <person name="Newfeld S."/>
            <person name="Nielsen R."/>
            <person name="Noor M.A."/>
            <person name="O'Grady P."/>
            <person name="Pachter L."/>
            <person name="Papaceit M."/>
            <person name="Parisi M.J."/>
            <person name="Parisi M."/>
            <person name="Parts L."/>
            <person name="Pedersen J.S."/>
            <person name="Pesole G."/>
            <person name="Phillippy A.M."/>
            <person name="Ponting C.P."/>
            <person name="Pop M."/>
            <person name="Porcelli D."/>
            <person name="Powell J.R."/>
            <person name="Prohaska S."/>
            <person name="Pruitt K."/>
            <person name="Puig M."/>
            <person name="Quesneville H."/>
            <person name="Ram K.R."/>
            <person name="Rand D."/>
            <person name="Rasmussen M.D."/>
            <person name="Reed L.K."/>
            <person name="Reenan R."/>
            <person name="Reily A."/>
            <person name="Remington K.A."/>
            <person name="Rieger T.T."/>
            <person name="Ritchie M.G."/>
            <person name="Robin C."/>
            <person name="Rogers Y.H."/>
            <person name="Rohde C."/>
            <person name="Rozas J."/>
            <person name="Rubenfield M.J."/>
            <person name="Ruiz A."/>
            <person name="Russo S."/>
            <person name="Salzberg S.L."/>
            <person name="Sanchez-Gracia A."/>
            <person name="Saranga D.J."/>
            <person name="Sato H."/>
            <person name="Schaeffer S.W."/>
            <person name="Schatz M.C."/>
            <person name="Schlenke T."/>
            <person name="Schwartz R."/>
            <person name="Segarra C."/>
            <person name="Singh R.S."/>
            <person name="Sirot L."/>
            <person name="Sirota M."/>
            <person name="Sisneros N.B."/>
            <person name="Smith C.D."/>
            <person name="Smith T.F."/>
            <person name="Spieth J."/>
            <person name="Stage D.E."/>
            <person name="Stark A."/>
            <person name="Stephan W."/>
            <person name="Strausberg R.L."/>
            <person name="Strempel S."/>
            <person name="Sturgill D."/>
            <person name="Sutton G."/>
            <person name="Sutton G.G."/>
            <person name="Tao W."/>
            <person name="Teichmann S."/>
            <person name="Tobari Y.N."/>
            <person name="Tomimura Y."/>
            <person name="Tsolas J.M."/>
            <person name="Valente V.L."/>
            <person name="Venter E."/>
            <person name="Venter J.C."/>
            <person name="Vicario S."/>
            <person name="Vieira F.G."/>
            <person name="Vilella A.J."/>
            <person name="Villasante A."/>
            <person name="Walenz B."/>
            <person name="Wang J."/>
            <person name="Wasserman M."/>
            <person name="Watts T."/>
            <person name="Wilson D."/>
            <person name="Wilson R.K."/>
            <person name="Wing R.A."/>
            <person name="Wolfner M.F."/>
            <person name="Wong A."/>
            <person name="Wong G.K."/>
            <person name="Wu C.I."/>
            <person name="Wu G."/>
            <person name="Yamamoto D."/>
            <person name="Yang H.P."/>
            <person name="Yang S.P."/>
            <person name="Yorke J.A."/>
            <person name="Yoshida K."/>
            <person name="Zdobnov E."/>
            <person name="Zhang P."/>
            <person name="Zhang Y."/>
            <person name="Zimin A.V."/>
            <person name="Baldwin J."/>
            <person name="Abdouelleil A."/>
            <person name="Abdulkadir J."/>
            <person name="Abebe A."/>
            <person name="Abera B."/>
            <person name="Abreu J."/>
            <person name="Acer S.C."/>
            <person name="Aftuck L."/>
            <person name="Alexander A."/>
            <person name="An P."/>
            <person name="Anderson E."/>
            <person name="Anderson S."/>
            <person name="Arachi H."/>
            <person name="Azer M."/>
            <person name="Bachantsang P."/>
            <person name="Barry A."/>
            <person name="Bayul T."/>
            <person name="Berlin A."/>
            <person name="Bessette D."/>
            <person name="Bloom T."/>
            <person name="Blye J."/>
            <person name="Boguslavskiy L."/>
            <person name="Bonnet C."/>
            <person name="Boukhgalter B."/>
            <person name="Bourzgui I."/>
            <person name="Brown A."/>
            <person name="Cahill P."/>
            <person name="Channer S."/>
            <person name="Cheshatsang Y."/>
            <person name="Chuda L."/>
            <person name="Citroen M."/>
            <person name="Collymore A."/>
            <person name="Cooke P."/>
            <person name="Costello M."/>
            <person name="D'Aco K."/>
            <person name="Daza R."/>
            <person name="De Haan G."/>
            <person name="DeGray S."/>
            <person name="DeMaso C."/>
            <person name="Dhargay N."/>
            <person name="Dooley K."/>
            <person name="Dooley E."/>
            <person name="Doricent M."/>
            <person name="Dorje P."/>
            <person name="Dorjee K."/>
            <person name="Dupes A."/>
            <person name="Elong R."/>
            <person name="Falk J."/>
            <person name="Farina A."/>
            <person name="Faro S."/>
            <person name="Ferguson D."/>
            <person name="Fisher S."/>
            <person name="Foley C.D."/>
            <person name="Franke A."/>
            <person name="Friedrich D."/>
            <person name="Gadbois L."/>
            <person name="Gearin G."/>
            <person name="Gearin C.R."/>
            <person name="Giannoukos G."/>
            <person name="Goode T."/>
            <person name="Graham J."/>
            <person name="Grandbois E."/>
            <person name="Grewal S."/>
            <person name="Gyaltsen K."/>
            <person name="Hafez N."/>
            <person name="Hagos B."/>
            <person name="Hall J."/>
            <person name="Henson C."/>
            <person name="Hollinger A."/>
            <person name="Honan T."/>
            <person name="Huard M.D."/>
            <person name="Hughes L."/>
            <person name="Hurhula B."/>
            <person name="Husby M.E."/>
            <person name="Kamat A."/>
            <person name="Kanga B."/>
            <person name="Kashin S."/>
            <person name="Khazanovich D."/>
            <person name="Kisner P."/>
            <person name="Lance K."/>
            <person name="Lara M."/>
            <person name="Lee W."/>
            <person name="Lennon N."/>
            <person name="Letendre F."/>
            <person name="LeVine R."/>
            <person name="Lipovsky A."/>
            <person name="Liu X."/>
            <person name="Liu J."/>
            <person name="Liu S."/>
            <person name="Lokyitsang T."/>
            <person name="Lokyitsang Y."/>
            <person name="Lubonja R."/>
            <person name="Lui A."/>
            <person name="MacDonald P."/>
            <person name="Magnisalis V."/>
            <person name="Maru K."/>
            <person name="Matthews C."/>
            <person name="McCusker W."/>
            <person name="McDonough S."/>
            <person name="Mehta T."/>
            <person name="Meldrim J."/>
            <person name="Meneus L."/>
            <person name="Mihai O."/>
            <person name="Mihalev A."/>
            <person name="Mihova T."/>
            <person name="Mittelman R."/>
            <person name="Mlenga V."/>
            <person name="Montmayeur A."/>
            <person name="Mulrain L."/>
            <person name="Navidi A."/>
            <person name="Naylor J."/>
            <person name="Negash T."/>
            <person name="Nguyen T."/>
            <person name="Nguyen N."/>
            <person name="Nicol R."/>
            <person name="Norbu C."/>
            <person name="Norbu N."/>
            <person name="Novod N."/>
            <person name="O'Neill B."/>
            <person name="Osman S."/>
            <person name="Markiewicz E."/>
            <person name="Oyono O.L."/>
            <person name="Patti C."/>
            <person name="Phunkhang P."/>
            <person name="Pierre F."/>
            <person name="Priest M."/>
            <person name="Raghuraman S."/>
            <person name="Rege F."/>
            <person name="Reyes R."/>
            <person name="Rise C."/>
            <person name="Rogov P."/>
            <person name="Ross K."/>
            <person name="Ryan E."/>
            <person name="Settipalli S."/>
            <person name="Shea T."/>
            <person name="Sherpa N."/>
            <person name="Shi L."/>
            <person name="Shih D."/>
            <person name="Sparrow T."/>
            <person name="Spaulding J."/>
            <person name="Stalker J."/>
            <person name="Stange-Thomann N."/>
            <person name="Stavropoulos S."/>
            <person name="Stone C."/>
            <person name="Strader C."/>
            <person name="Tesfaye S."/>
            <person name="Thomson T."/>
            <person name="Thoulutsang Y."/>
            <person name="Thoulutsang D."/>
            <person name="Topham K."/>
            <person name="Topping I."/>
            <person name="Tsamla T."/>
            <person name="Vassiliev H."/>
            <person name="Vo A."/>
            <person name="Wangchuk T."/>
            <person name="Wangdi T."/>
            <person name="Weiand M."/>
            <person name="Wilkinson J."/>
            <person name="Wilson A."/>
            <person name="Yadav S."/>
            <person name="Young G."/>
            <person name="Yu Q."/>
            <person name="Zembek L."/>
            <person name="Zhong D."/>
            <person name="Zimmer A."/>
            <person name="Zwirko Z."/>
            <person name="Jaffe D.B."/>
            <person name="Alvarez P."/>
            <person name="Brockman W."/>
            <person name="Butler J."/>
            <person name="Chin C."/>
            <person name="Gnerre S."/>
            <person name="Grabherr M."/>
            <person name="Kleber M."/>
            <person name="Mauceli E."/>
            <person name="MacCallum I."/>
        </authorList>
    </citation>
    <scope>NUCLEOTIDE SEQUENCE [LARGE SCALE GENOMIC DNA]</scope>
    <source>
        <strain evidence="2">white501</strain>
    </source>
</reference>
<gene>
    <name evidence="1" type="primary">Dsim\GD21668</name>
    <name evidence="1" type="ORF">Dsim_GD21668</name>
</gene>
<dbReference type="HOGENOM" id="CLU_2673748_0_0_1"/>
<proteinExistence type="predicted"/>
<sequence>MHIDGEVDVGVASRFCVHKEHGVRRTSPCLSNQKIFLTECIVTEHRNPMNHMISICASSKEFDLDRIFHPGNVSS</sequence>
<evidence type="ECO:0000313" key="2">
    <source>
        <dbReference type="Proteomes" id="UP000000304"/>
    </source>
</evidence>
<evidence type="ECO:0000313" key="1">
    <source>
        <dbReference type="EMBL" id="EDX05683.1"/>
    </source>
</evidence>
<dbReference type="AlphaFoldDB" id="B4Q3W7"/>
<dbReference type="EMBL" id="CM000361">
    <property type="protein sequence ID" value="EDX05683.1"/>
    <property type="molecule type" value="Genomic_DNA"/>
</dbReference>